<evidence type="ECO:0000313" key="2">
    <source>
        <dbReference type="EMBL" id="OIQ71811.1"/>
    </source>
</evidence>
<proteinExistence type="predicted"/>
<dbReference type="CDD" id="cd05403">
    <property type="entry name" value="NT_KNTase_like"/>
    <property type="match status" value="1"/>
</dbReference>
<dbReference type="InterPro" id="IPR043519">
    <property type="entry name" value="NT_sf"/>
</dbReference>
<dbReference type="SUPFAM" id="SSF81301">
    <property type="entry name" value="Nucleotidyltransferase"/>
    <property type="match status" value="1"/>
</dbReference>
<sequence length="125" mass="13561">MIGLEAAAAQRIKADAPFGLSARAFALLCGVFSNYPAVDRAIVYGSRAKGNYRNGSDIDIALEGCSLTFDDLLRIETALDDLMLPWSIDLSLLSCIDNPALLDHIARVGKPLWVREEKDAGKSHL</sequence>
<accession>A0A1J5Q2X8</accession>
<reference evidence="2" key="1">
    <citation type="submission" date="2016-10" db="EMBL/GenBank/DDBJ databases">
        <title>Sequence of Gallionella enrichment culture.</title>
        <authorList>
            <person name="Poehlein A."/>
            <person name="Muehling M."/>
            <person name="Daniel R."/>
        </authorList>
    </citation>
    <scope>NUCLEOTIDE SEQUENCE</scope>
</reference>
<dbReference type="AlphaFoldDB" id="A0A1J5Q2X8"/>
<name>A0A1J5Q2X8_9ZZZZ</name>
<evidence type="ECO:0000259" key="1">
    <source>
        <dbReference type="Pfam" id="PF18765"/>
    </source>
</evidence>
<dbReference type="InterPro" id="IPR041633">
    <property type="entry name" value="Polbeta"/>
</dbReference>
<protein>
    <recommendedName>
        <fullName evidence="1">Polymerase beta nucleotidyltransferase domain-containing protein</fullName>
    </recommendedName>
</protein>
<dbReference type="EMBL" id="MLJW01003551">
    <property type="protein sequence ID" value="OIQ71811.1"/>
    <property type="molecule type" value="Genomic_DNA"/>
</dbReference>
<dbReference type="Pfam" id="PF18765">
    <property type="entry name" value="Polbeta"/>
    <property type="match status" value="1"/>
</dbReference>
<dbReference type="Gene3D" id="3.30.460.10">
    <property type="entry name" value="Beta Polymerase, domain 2"/>
    <property type="match status" value="1"/>
</dbReference>
<gene>
    <name evidence="2" type="ORF">GALL_465720</name>
</gene>
<organism evidence="2">
    <name type="scientific">mine drainage metagenome</name>
    <dbReference type="NCBI Taxonomy" id="410659"/>
    <lineage>
        <taxon>unclassified sequences</taxon>
        <taxon>metagenomes</taxon>
        <taxon>ecological metagenomes</taxon>
    </lineage>
</organism>
<feature type="domain" description="Polymerase beta nucleotidyltransferase" evidence="1">
    <location>
        <begin position="31"/>
        <end position="117"/>
    </location>
</feature>
<comment type="caution">
    <text evidence="2">The sequence shown here is derived from an EMBL/GenBank/DDBJ whole genome shotgun (WGS) entry which is preliminary data.</text>
</comment>